<comment type="caution">
    <text evidence="8">The sequence shown here is derived from an EMBL/GenBank/DDBJ whole genome shotgun (WGS) entry which is preliminary data.</text>
</comment>
<evidence type="ECO:0000259" key="6">
    <source>
        <dbReference type="Pfam" id="PF25944"/>
    </source>
</evidence>
<evidence type="ECO:0000256" key="2">
    <source>
        <dbReference type="ARBA" id="ARBA00009477"/>
    </source>
</evidence>
<protein>
    <submittedName>
        <fullName evidence="8">Efflux RND transporter periplasmic adaptor subunit</fullName>
    </submittedName>
</protein>
<dbReference type="Pfam" id="PF25917">
    <property type="entry name" value="BSH_RND"/>
    <property type="match status" value="1"/>
</dbReference>
<dbReference type="NCBIfam" id="TIGR01730">
    <property type="entry name" value="RND_mfp"/>
    <property type="match status" value="1"/>
</dbReference>
<dbReference type="InterPro" id="IPR058625">
    <property type="entry name" value="MdtA-like_BSH"/>
</dbReference>
<dbReference type="Gene3D" id="2.40.30.170">
    <property type="match status" value="1"/>
</dbReference>
<accession>A0ABX1R279</accession>
<reference evidence="8 9" key="1">
    <citation type="submission" date="2020-03" db="EMBL/GenBank/DDBJ databases">
        <title>Alteromonas ponticola sp. nov., isolated from seawater.</title>
        <authorList>
            <person name="Yoon J.-H."/>
            <person name="Kim Y.-O."/>
        </authorList>
    </citation>
    <scope>NUCLEOTIDE SEQUENCE [LARGE SCALE GENOMIC DNA]</scope>
    <source>
        <strain evidence="8 9">MYP5</strain>
    </source>
</reference>
<dbReference type="PANTHER" id="PTHR30158">
    <property type="entry name" value="ACRA/E-RELATED COMPONENT OF DRUG EFFLUX TRANSPORTER"/>
    <property type="match status" value="1"/>
</dbReference>
<dbReference type="InterPro" id="IPR058627">
    <property type="entry name" value="MdtA-like_C"/>
</dbReference>
<dbReference type="Gene3D" id="2.40.420.20">
    <property type="match status" value="1"/>
</dbReference>
<evidence type="ECO:0000256" key="1">
    <source>
        <dbReference type="ARBA" id="ARBA00004519"/>
    </source>
</evidence>
<feature type="domain" description="Multidrug resistance protein MdtA-like barrel-sandwich hybrid" evidence="5">
    <location>
        <begin position="61"/>
        <end position="199"/>
    </location>
</feature>
<dbReference type="RefSeq" id="WP_169209750.1">
    <property type="nucleotide sequence ID" value="NZ_JAATNW010000002.1"/>
</dbReference>
<evidence type="ECO:0000313" key="9">
    <source>
        <dbReference type="Proteomes" id="UP000709336"/>
    </source>
</evidence>
<gene>
    <name evidence="8" type="ORF">HCJ96_04010</name>
</gene>
<organism evidence="8 9">
    <name type="scientific">Alteromonas ponticola</name>
    <dbReference type="NCBI Taxonomy" id="2720613"/>
    <lineage>
        <taxon>Bacteria</taxon>
        <taxon>Pseudomonadati</taxon>
        <taxon>Pseudomonadota</taxon>
        <taxon>Gammaproteobacteria</taxon>
        <taxon>Alteromonadales</taxon>
        <taxon>Alteromonadaceae</taxon>
        <taxon>Alteromonas/Salinimonas group</taxon>
        <taxon>Alteromonas</taxon>
    </lineage>
</organism>
<dbReference type="PROSITE" id="PS51257">
    <property type="entry name" value="PROKAR_LIPOPROTEIN"/>
    <property type="match status" value="1"/>
</dbReference>
<dbReference type="EMBL" id="JAATNW010000002">
    <property type="protein sequence ID" value="NMH59182.1"/>
    <property type="molecule type" value="Genomic_DNA"/>
</dbReference>
<dbReference type="SUPFAM" id="SSF111369">
    <property type="entry name" value="HlyD-like secretion proteins"/>
    <property type="match status" value="1"/>
</dbReference>
<name>A0ABX1R279_9ALTE</name>
<evidence type="ECO:0000313" key="8">
    <source>
        <dbReference type="EMBL" id="NMH59182.1"/>
    </source>
</evidence>
<dbReference type="Proteomes" id="UP000709336">
    <property type="component" value="Unassembled WGS sequence"/>
</dbReference>
<dbReference type="Gene3D" id="1.10.287.470">
    <property type="entry name" value="Helix hairpin bin"/>
    <property type="match status" value="1"/>
</dbReference>
<comment type="subcellular location">
    <subcellularLocation>
        <location evidence="1">Cell inner membrane</location>
        <topology evidence="1">Lipid-anchor</topology>
    </subcellularLocation>
</comment>
<feature type="domain" description="Multidrug resistance protein MdtA-like beta-barrel" evidence="6">
    <location>
        <begin position="236"/>
        <end position="291"/>
    </location>
</feature>
<evidence type="ECO:0000256" key="3">
    <source>
        <dbReference type="SAM" id="Coils"/>
    </source>
</evidence>
<keyword evidence="9" id="KW-1185">Reference proteome</keyword>
<feature type="domain" description="Multidrug resistance protein MdtA-like C-terminal permuted SH3" evidence="7">
    <location>
        <begin position="299"/>
        <end position="358"/>
    </location>
</feature>
<dbReference type="Pfam" id="PF25967">
    <property type="entry name" value="RND-MFP_C"/>
    <property type="match status" value="1"/>
</dbReference>
<dbReference type="PANTHER" id="PTHR30158:SF26">
    <property type="entry name" value="RESISTANCE-NODULATION-CELL DIVISION (RND) MULTIDRUG EFFLUX MEMBRANE FUSION PROTEIN MEXE"/>
    <property type="match status" value="1"/>
</dbReference>
<dbReference type="InterPro" id="IPR058624">
    <property type="entry name" value="MdtA-like_HH"/>
</dbReference>
<proteinExistence type="inferred from homology"/>
<evidence type="ECO:0000259" key="5">
    <source>
        <dbReference type="Pfam" id="PF25917"/>
    </source>
</evidence>
<dbReference type="Pfam" id="PF25944">
    <property type="entry name" value="Beta-barrel_RND"/>
    <property type="match status" value="1"/>
</dbReference>
<keyword evidence="3" id="KW-0175">Coiled coil</keyword>
<dbReference type="InterPro" id="IPR058626">
    <property type="entry name" value="MdtA-like_b-barrel"/>
</dbReference>
<dbReference type="Gene3D" id="2.40.50.100">
    <property type="match status" value="1"/>
</dbReference>
<dbReference type="InterPro" id="IPR006143">
    <property type="entry name" value="RND_pump_MFP"/>
</dbReference>
<comment type="similarity">
    <text evidence="2">Belongs to the membrane fusion protein (MFP) (TC 8.A.1) family.</text>
</comment>
<evidence type="ECO:0000259" key="4">
    <source>
        <dbReference type="Pfam" id="PF25876"/>
    </source>
</evidence>
<dbReference type="Pfam" id="PF25876">
    <property type="entry name" value="HH_MFP_RND"/>
    <property type="match status" value="1"/>
</dbReference>
<feature type="domain" description="Multidrug resistance protein MdtA-like alpha-helical hairpin" evidence="4">
    <location>
        <begin position="102"/>
        <end position="167"/>
    </location>
</feature>
<feature type="coiled-coil region" evidence="3">
    <location>
        <begin position="95"/>
        <end position="122"/>
    </location>
</feature>
<evidence type="ECO:0000259" key="7">
    <source>
        <dbReference type="Pfam" id="PF25967"/>
    </source>
</evidence>
<sequence>MHIFIKFSIVVWVTSILIACGEVTHAQTQQTPQAIPVDTAEVISKEVALWDSFSGRLEAPETVSLRPRVSGYIDFVAFKEGDIVKQGETLFLIDNRQFQAEVKQLEAQLDSAYSQRKLAEQDLSRATKLKASQSVSEEVIDTRQAKLTQAEAQVAAISAQLDIARLQRGFARVEAPITGRISRANVTAGNFVTAGNTVLTTLVSTDRLHAYFDVDEQTYLSFLSQLDTQDGASDLAVALQVGGNTDKNYWGKLDFIDNQVNPASGTIRVRAAFDNQEGQLVPGMFAHIKLASSETQPRVLISEKAIGTDLNNKFVFVVGEDNTISYRPITLGDKLGKLRVVEAGLQTGEAIVVNGLQRIRPGAVVAPNEIDMAPAEALNAVMQWQQRAQTTTAMNQPASGDAGGSR</sequence>